<dbReference type="CTD" id="178"/>
<dbReference type="InterPro" id="IPR008928">
    <property type="entry name" value="6-hairpin_glycosidase_sf"/>
</dbReference>
<keyword evidence="22" id="KW-1185">Reference proteome</keyword>
<dbReference type="GO" id="GO:0004135">
    <property type="term" value="F:amylo-alpha-1,6-glucosidase activity"/>
    <property type="evidence" value="ECO:0000318"/>
    <property type="project" value="GO_Central"/>
</dbReference>
<dbReference type="SUPFAM" id="SSF48208">
    <property type="entry name" value="Six-hairpin glycosidases"/>
    <property type="match status" value="1"/>
</dbReference>
<name>A0A7M7PM15_STRPU</name>
<comment type="subcellular location">
    <subcellularLocation>
        <location evidence="4">Cytoplasm</location>
    </subcellularLocation>
</comment>
<dbReference type="NCBIfam" id="TIGR01531">
    <property type="entry name" value="glyc_debranch"/>
    <property type="match status" value="1"/>
</dbReference>
<dbReference type="FunFam" id="3.20.20.80:FF:000070">
    <property type="entry name" value="GDB1p Glycogen debranching enzyme"/>
    <property type="match status" value="1"/>
</dbReference>
<dbReference type="InterPro" id="IPR012341">
    <property type="entry name" value="6hp_glycosidase-like_sf"/>
</dbReference>
<comment type="catalytic activity">
    <reaction evidence="1">
        <text>Transfers a segment of a (1-&gt;4)-alpha-D-glucan to a new position in an acceptor, which may be glucose or a (1-&gt;4)-alpha-D-glucan.</text>
        <dbReference type="EC" id="2.4.1.25"/>
    </reaction>
</comment>
<dbReference type="CDD" id="cd11327">
    <property type="entry name" value="AmyAc_Glg_debranch_2"/>
    <property type="match status" value="1"/>
</dbReference>
<dbReference type="GO" id="GO:0005978">
    <property type="term" value="P:glycogen biosynthetic process"/>
    <property type="evidence" value="ECO:0007669"/>
    <property type="project" value="UniProtKB-KW"/>
</dbReference>
<feature type="domain" description="Glycogen debranching enzyme glucanotransferase" evidence="19">
    <location>
        <begin position="148"/>
        <end position="582"/>
    </location>
</feature>
<evidence type="ECO:0000256" key="13">
    <source>
        <dbReference type="ARBA" id="ARBA00023268"/>
    </source>
</evidence>
<evidence type="ECO:0000256" key="3">
    <source>
        <dbReference type="ARBA" id="ARBA00003530"/>
    </source>
</evidence>
<evidence type="ECO:0000259" key="17">
    <source>
        <dbReference type="Pfam" id="PF06202"/>
    </source>
</evidence>
<comment type="function">
    <text evidence="3">Multifunctional enzyme acting as 1,4-alpha-D-glucan:1,4-alpha-D-glucan 4-alpha-D-glycosyltransferase and amylo-1,6-glucosidase in glycogen degradation.</text>
</comment>
<comment type="catalytic activity">
    <reaction evidence="2">
        <text>Hydrolysis of (1-&gt;6)-alpha-D-glucosidic branch linkages in glycogen phosphorylase limit dextrin.</text>
        <dbReference type="EC" id="3.2.1.33"/>
    </reaction>
</comment>
<dbReference type="PANTHER" id="PTHR10569">
    <property type="entry name" value="GLYCOGEN DEBRANCHING ENZYME"/>
    <property type="match status" value="1"/>
</dbReference>
<evidence type="ECO:0000313" key="21">
    <source>
        <dbReference type="EnsemblMetazoa" id="XP_030851430"/>
    </source>
</evidence>
<dbReference type="GO" id="GO:0005980">
    <property type="term" value="P:glycogen catabolic process"/>
    <property type="evidence" value="ECO:0000318"/>
    <property type="project" value="GO_Central"/>
</dbReference>
<dbReference type="Proteomes" id="UP000007110">
    <property type="component" value="Unassembled WGS sequence"/>
</dbReference>
<evidence type="ECO:0000256" key="9">
    <source>
        <dbReference type="ARBA" id="ARBA00022676"/>
    </source>
</evidence>
<sequence>MIMSSQRLGTHGGIDLSTRGSTIIMASQIRKMILNEGEHKNTTLYRLKKGWTLHFQLGPSLQARNVNVFTNHPPTGSGKPFSRKEFYQVGWEMASQSQCDTSERFCKVELGLAGAFQYYFTIDNSTKEEGSGFFLVDPVLTIASETDILPLDCITAQTVLTKSLGPFSTWEDRLRVSHESGYNVIHFTPIQELGASNSSYSIRNQHAINPSLDCNGNKVTLADVQGLVSKMQQEWGVLSICDVVWNHTSFDSPWVKEHPECAYNVQNSPHLRPAYVMDRIFSHFSSEVMKGKWEGIGVPKIIDNEEQLHKIRHILTHEVFPQYKLQEFYQVDLEKTIEEFKERCKASKEATPQMESKPWEVAIIQDKGYRRLASTIDMNKALDNFNIQKPGVDEPEARIQQCCQDLHKHLERLNGLAANVMGEDTRQAIENLISNVRYHHIDPSGPKLVEVTEKNPLVNEYFKHPGPATNVQTDEALMDSAQAPLLMASNGWVMGDDPLKNFAEAGSKVYLRRELINWGDSVKLRYGKGPEDCPYLWQHMLEYTQKVVSVFHGVRIDNCHSTPIHVAEYFLDEGRKIRPDLYVMAELFTASEHIDNMFINRLGISSLIREAMSAYDSHEEGRLVYRYGGEPVGSFLQPAVRPLQPSIAHALFMDVTHDNQSPVQVRSVYDLLPSAALVSMACCAIGSTRGYDELVYEQIHVVDEKRFYTSWNEKPKDGTEVNFDKGIIGAKRALNELHQSLGDQGYTQVYVDQVDENIVAVTRHCPVSHLSVILVARTAFKHPHNARYTGHIPPLCIPGSVEEIILEARLVQQDAESTPPSSSHITGLSNYSVQMQTHVTLLNSEVCELLEHGSQAQASLQEIDFINFPPGSVIAFKVVPHPSARAALSSLRSCIAQFGYRVRTLSGTSPMRANNNSSFHTLAEKLSLTDMNHVLYRCDNEERDDGKGSATYDIPNHGKLVYCGLQGFMAVLADIRTKNDLGHPMCENLRQGDWMPGYVANRLKLKPATKQLGLWFEKAFAPLTQIPRYLIPCYFDAIMVGAYTVILDLAWKTMNLFVSDGSSFVRFLALGSVQMCGIVKTSPLPVMSPSLEGVPTALDEETGKYIQSSPTMSAGLPHFSSGFMRCWGRDTFLALPGLLLVTGRADEAKHLILAFAGTLRHGLIPNLLGGGDHARFNCRDAVWFWLYCIQLYTKTVKDGISILEAPVSRIFPSDDADPHPPGFADQPLSEVIQEAMQRHAEGVSYRERHAGQGLDRNMTDQGFNVTHGVDHNTGFPFGGSEWNCGTWMDKVGDSEIGGNRGLPATPRDGSPVEIVGLCKAAVRWLAALHKEGKFPHDGVTVRIEGKQAQLTYWEWDHKLQANFEKHFWIASDADKTSNKLINRRGMYKDSVGATHFWGDFQLRPNFPIAMVAAPELFTPGNAWTALSLVQKELLGPLGMKTLDPSDWAYEGVYDNSYDGPNKKTARGWNYHQGPEWVWPLGYFLRAKLHFARILPDAPADTFESTVQFIRKTLIRHHEEIMSSPWRGLPELTNKNGAPCGDSCPTQAWSMGCLLELMLDLDQALKQ</sequence>
<evidence type="ECO:0000256" key="11">
    <source>
        <dbReference type="ARBA" id="ARBA00022801"/>
    </source>
</evidence>
<keyword evidence="12" id="KW-0320">Glycogen biosynthesis</keyword>
<dbReference type="Pfam" id="PF14699">
    <property type="entry name" value="hGDE_N"/>
    <property type="match status" value="1"/>
</dbReference>
<evidence type="ECO:0000256" key="7">
    <source>
        <dbReference type="ARBA" id="ARBA00020723"/>
    </source>
</evidence>
<dbReference type="OMA" id="YEEGHVH"/>
<keyword evidence="11" id="KW-0378">Hydrolase</keyword>
<dbReference type="InParanoid" id="A0A7M7PM15"/>
<evidence type="ECO:0000256" key="1">
    <source>
        <dbReference type="ARBA" id="ARBA00000439"/>
    </source>
</evidence>
<keyword evidence="10" id="KW-0808">Transferase</keyword>
<evidence type="ECO:0000256" key="8">
    <source>
        <dbReference type="ARBA" id="ARBA00022490"/>
    </source>
</evidence>
<accession>A0A7M7PM15</accession>
<protein>
    <recommendedName>
        <fullName evidence="7">Glycogen debranching enzyme</fullName>
        <ecNumber evidence="5">2.4.1.25</ecNumber>
        <ecNumber evidence="6">3.2.1.33</ecNumber>
    </recommendedName>
    <alternativeName>
        <fullName evidence="16">Glycogen debrancher</fullName>
    </alternativeName>
</protein>
<dbReference type="Pfam" id="PF14702">
    <property type="entry name" value="hGDE_central"/>
    <property type="match status" value="1"/>
</dbReference>
<feature type="domain" description="Glycogen debranching enzyme C-terminal" evidence="17">
    <location>
        <begin position="1107"/>
        <end position="1555"/>
    </location>
</feature>
<dbReference type="InterPro" id="IPR017853">
    <property type="entry name" value="GH"/>
</dbReference>
<dbReference type="Pfam" id="PF14701">
    <property type="entry name" value="hDGE_amylase"/>
    <property type="match status" value="1"/>
</dbReference>
<dbReference type="InterPro" id="IPR029436">
    <property type="entry name" value="AGL_euk_N"/>
</dbReference>
<dbReference type="Pfam" id="PF06202">
    <property type="entry name" value="GDE_C"/>
    <property type="match status" value="1"/>
</dbReference>
<organism evidence="21 22">
    <name type="scientific">Strongylocentrotus purpuratus</name>
    <name type="common">Purple sea urchin</name>
    <dbReference type="NCBI Taxonomy" id="7668"/>
    <lineage>
        <taxon>Eukaryota</taxon>
        <taxon>Metazoa</taxon>
        <taxon>Echinodermata</taxon>
        <taxon>Eleutherozoa</taxon>
        <taxon>Echinozoa</taxon>
        <taxon>Echinoidea</taxon>
        <taxon>Euechinoidea</taxon>
        <taxon>Echinacea</taxon>
        <taxon>Camarodonta</taxon>
        <taxon>Echinidea</taxon>
        <taxon>Strongylocentrotidae</taxon>
        <taxon>Strongylocentrotus</taxon>
    </lineage>
</organism>
<dbReference type="SUPFAM" id="SSF51445">
    <property type="entry name" value="(Trans)glycosidases"/>
    <property type="match status" value="1"/>
</dbReference>
<dbReference type="GeneID" id="592988"/>
<evidence type="ECO:0000256" key="15">
    <source>
        <dbReference type="ARBA" id="ARBA00025780"/>
    </source>
</evidence>
<dbReference type="FunFam" id="1.50.10.10:FF:000039">
    <property type="entry name" value="Glycogen debranching enzyme Gdb1, putative"/>
    <property type="match status" value="1"/>
</dbReference>
<dbReference type="KEGG" id="spu:592988"/>
<keyword evidence="8" id="KW-0963">Cytoplasm</keyword>
<dbReference type="EC" id="2.4.1.25" evidence="5"/>
<evidence type="ECO:0000256" key="16">
    <source>
        <dbReference type="ARBA" id="ARBA00031477"/>
    </source>
</evidence>
<evidence type="ECO:0000256" key="2">
    <source>
        <dbReference type="ARBA" id="ARBA00000927"/>
    </source>
</evidence>
<keyword evidence="9" id="KW-0328">Glycosyltransferase</keyword>
<dbReference type="EnsemblMetazoa" id="XM_030995570">
    <property type="protein sequence ID" value="XP_030851430"/>
    <property type="gene ID" value="LOC592988"/>
</dbReference>
<dbReference type="GO" id="GO:0005737">
    <property type="term" value="C:cytoplasm"/>
    <property type="evidence" value="ECO:0007669"/>
    <property type="project" value="UniProtKB-SubCell"/>
</dbReference>
<evidence type="ECO:0000256" key="6">
    <source>
        <dbReference type="ARBA" id="ARBA00012778"/>
    </source>
</evidence>
<dbReference type="InterPro" id="IPR032788">
    <property type="entry name" value="AGL_central"/>
</dbReference>
<dbReference type="Gene3D" id="3.20.20.80">
    <property type="entry name" value="Glycosidases"/>
    <property type="match status" value="2"/>
</dbReference>
<evidence type="ECO:0000256" key="4">
    <source>
        <dbReference type="ARBA" id="ARBA00004496"/>
    </source>
</evidence>
<evidence type="ECO:0000256" key="10">
    <source>
        <dbReference type="ARBA" id="ARBA00022679"/>
    </source>
</evidence>
<dbReference type="GO" id="GO:0004134">
    <property type="term" value="F:4-alpha-glucanotransferase activity"/>
    <property type="evidence" value="ECO:0000318"/>
    <property type="project" value="GO_Central"/>
</dbReference>
<dbReference type="InterPro" id="IPR032790">
    <property type="entry name" value="GDE_C"/>
</dbReference>
<keyword evidence="14" id="KW-0326">Glycosidase</keyword>
<reference evidence="21" key="2">
    <citation type="submission" date="2021-01" db="UniProtKB">
        <authorList>
            <consortium name="EnsemblMetazoa"/>
        </authorList>
    </citation>
    <scope>IDENTIFICATION</scope>
</reference>
<proteinExistence type="inferred from homology"/>
<dbReference type="InterPro" id="IPR010401">
    <property type="entry name" value="AGL/Gdb1"/>
</dbReference>
<feature type="domain" description="Glycogen debranching enzyme central" evidence="20">
    <location>
        <begin position="726"/>
        <end position="1003"/>
    </location>
</feature>
<evidence type="ECO:0000313" key="22">
    <source>
        <dbReference type="Proteomes" id="UP000007110"/>
    </source>
</evidence>
<evidence type="ECO:0000259" key="20">
    <source>
        <dbReference type="Pfam" id="PF14702"/>
    </source>
</evidence>
<evidence type="ECO:0000259" key="18">
    <source>
        <dbReference type="Pfam" id="PF14699"/>
    </source>
</evidence>
<dbReference type="RefSeq" id="XP_030851430.1">
    <property type="nucleotide sequence ID" value="XM_030995570.1"/>
</dbReference>
<dbReference type="PANTHER" id="PTHR10569:SF2">
    <property type="entry name" value="GLYCOGEN DEBRANCHING ENZYME"/>
    <property type="match status" value="1"/>
</dbReference>
<comment type="similarity">
    <text evidence="15">Belongs to the glycogen debranching enzyme family.</text>
</comment>
<dbReference type="InterPro" id="IPR006421">
    <property type="entry name" value="Glycogen_debranch_met"/>
</dbReference>
<evidence type="ECO:0000256" key="12">
    <source>
        <dbReference type="ARBA" id="ARBA00023056"/>
    </source>
</evidence>
<reference evidence="22" key="1">
    <citation type="submission" date="2015-02" db="EMBL/GenBank/DDBJ databases">
        <title>Genome sequencing for Strongylocentrotus purpuratus.</title>
        <authorList>
            <person name="Murali S."/>
            <person name="Liu Y."/>
            <person name="Vee V."/>
            <person name="English A."/>
            <person name="Wang M."/>
            <person name="Skinner E."/>
            <person name="Han Y."/>
            <person name="Muzny D.M."/>
            <person name="Worley K.C."/>
            <person name="Gibbs R.A."/>
        </authorList>
    </citation>
    <scope>NUCLEOTIDE SEQUENCE</scope>
</reference>
<evidence type="ECO:0000256" key="5">
    <source>
        <dbReference type="ARBA" id="ARBA00012560"/>
    </source>
</evidence>
<dbReference type="InterPro" id="IPR032792">
    <property type="entry name" value="AGL_glucanoTrfase"/>
</dbReference>
<keyword evidence="13" id="KW-0511">Multifunctional enzyme</keyword>
<dbReference type="Gene3D" id="1.50.10.10">
    <property type="match status" value="1"/>
</dbReference>
<evidence type="ECO:0000259" key="19">
    <source>
        <dbReference type="Pfam" id="PF14701"/>
    </source>
</evidence>
<evidence type="ECO:0000256" key="14">
    <source>
        <dbReference type="ARBA" id="ARBA00023295"/>
    </source>
</evidence>
<dbReference type="FunFam" id="3.20.20.80:FF:000206">
    <property type="entry name" value="Amylo-alpha-1, 6-glucosidase, 4-alpha-glucanotransferase b"/>
    <property type="match status" value="1"/>
</dbReference>
<dbReference type="EC" id="3.2.1.33" evidence="6"/>
<dbReference type="OrthoDB" id="10248904at2759"/>
<feature type="domain" description="Eukaryotic glycogen debranching enzyme N-terminal" evidence="18">
    <location>
        <begin position="53"/>
        <end position="142"/>
    </location>
</feature>